<proteinExistence type="predicted"/>
<gene>
    <name evidence="1" type="ORF">ACFQEV_11905</name>
</gene>
<name>A0ABD5TZR3_9EURY</name>
<sequence>MTDRTTISIDDPLFERLSADKPDGVSWTEYLEALADGENVPREPERTNALTADDVGMLKREIADEIEDRMTRR</sequence>
<dbReference type="Proteomes" id="UP001596408">
    <property type="component" value="Unassembled WGS sequence"/>
</dbReference>
<dbReference type="EMBL" id="JBHSXH010000015">
    <property type="protein sequence ID" value="MFC6825689.1"/>
    <property type="molecule type" value="Genomic_DNA"/>
</dbReference>
<dbReference type="AlphaFoldDB" id="A0ABD5TZR3"/>
<evidence type="ECO:0000313" key="2">
    <source>
        <dbReference type="Proteomes" id="UP001596408"/>
    </source>
</evidence>
<organism evidence="1 2">
    <name type="scientific">Halopelagius fulvigenes</name>
    <dbReference type="NCBI Taxonomy" id="1198324"/>
    <lineage>
        <taxon>Archaea</taxon>
        <taxon>Methanobacteriati</taxon>
        <taxon>Methanobacteriota</taxon>
        <taxon>Stenosarchaea group</taxon>
        <taxon>Halobacteria</taxon>
        <taxon>Halobacteriales</taxon>
        <taxon>Haloferacaceae</taxon>
    </lineage>
</organism>
<comment type="caution">
    <text evidence="1">The sequence shown here is derived from an EMBL/GenBank/DDBJ whole genome shotgun (WGS) entry which is preliminary data.</text>
</comment>
<protein>
    <recommendedName>
        <fullName evidence="3">CopG family transcriptional regulator</fullName>
    </recommendedName>
</protein>
<reference evidence="1 2" key="1">
    <citation type="journal article" date="2019" name="Int. J. Syst. Evol. Microbiol.">
        <title>The Global Catalogue of Microorganisms (GCM) 10K type strain sequencing project: providing services to taxonomists for standard genome sequencing and annotation.</title>
        <authorList>
            <consortium name="The Broad Institute Genomics Platform"/>
            <consortium name="The Broad Institute Genome Sequencing Center for Infectious Disease"/>
            <person name="Wu L."/>
            <person name="Ma J."/>
        </authorList>
    </citation>
    <scope>NUCLEOTIDE SEQUENCE [LARGE SCALE GENOMIC DNA]</scope>
    <source>
        <strain evidence="1 2">YIM 94188</strain>
    </source>
</reference>
<keyword evidence="2" id="KW-1185">Reference proteome</keyword>
<dbReference type="RefSeq" id="WP_379696154.1">
    <property type="nucleotide sequence ID" value="NZ_JBHSXH010000015.1"/>
</dbReference>
<accession>A0ABD5TZR3</accession>
<evidence type="ECO:0000313" key="1">
    <source>
        <dbReference type="EMBL" id="MFC6825689.1"/>
    </source>
</evidence>
<evidence type="ECO:0008006" key="3">
    <source>
        <dbReference type="Google" id="ProtNLM"/>
    </source>
</evidence>